<evidence type="ECO:0000313" key="3">
    <source>
        <dbReference type="Proteomes" id="UP001597541"/>
    </source>
</evidence>
<dbReference type="RefSeq" id="WP_377607885.1">
    <property type="nucleotide sequence ID" value="NZ_JBHUME010000022.1"/>
</dbReference>
<evidence type="ECO:0000313" key="2">
    <source>
        <dbReference type="EMBL" id="MFD2615726.1"/>
    </source>
</evidence>
<name>A0ABW5PL12_9BACL</name>
<proteinExistence type="predicted"/>
<organism evidence="2 3">
    <name type="scientific">Paenibacillus gansuensis</name>
    <dbReference type="NCBI Taxonomy" id="306542"/>
    <lineage>
        <taxon>Bacteria</taxon>
        <taxon>Bacillati</taxon>
        <taxon>Bacillota</taxon>
        <taxon>Bacilli</taxon>
        <taxon>Bacillales</taxon>
        <taxon>Paenibacillaceae</taxon>
        <taxon>Paenibacillus</taxon>
    </lineage>
</organism>
<keyword evidence="3" id="KW-1185">Reference proteome</keyword>
<comment type="caution">
    <text evidence="2">The sequence shown here is derived from an EMBL/GenBank/DDBJ whole genome shotgun (WGS) entry which is preliminary data.</text>
</comment>
<feature type="region of interest" description="Disordered" evidence="1">
    <location>
        <begin position="171"/>
        <end position="202"/>
    </location>
</feature>
<accession>A0ABW5PL12</accession>
<protein>
    <submittedName>
        <fullName evidence="2">Uncharacterized protein</fullName>
    </submittedName>
</protein>
<evidence type="ECO:0000256" key="1">
    <source>
        <dbReference type="SAM" id="MobiDB-lite"/>
    </source>
</evidence>
<dbReference type="Proteomes" id="UP001597541">
    <property type="component" value="Unassembled WGS sequence"/>
</dbReference>
<gene>
    <name evidence="2" type="ORF">ACFSUF_25280</name>
</gene>
<sequence>QKTHTRKQEMLANIRKAIKEADAVVYAAATKPDATKLSRFEAELRDLKTQLMLTTSAQSGFAKLNGFIQRLDDPYLANLVREQYADIAMPIVSLAGGADSAKYRLQLSQAYDGLKSKFETDEVREAREILETAKSIEEDPKLYPPGIVQEAATIAFGREQSVFMNNTDAYFERNPGERPADYVDPEKVEAKPKQSDHEQRLEDAVFEKWRQAEAERKKAKEYE</sequence>
<dbReference type="EMBL" id="JBHUME010000022">
    <property type="protein sequence ID" value="MFD2615726.1"/>
    <property type="molecule type" value="Genomic_DNA"/>
</dbReference>
<reference evidence="3" key="1">
    <citation type="journal article" date="2019" name="Int. J. Syst. Evol. Microbiol.">
        <title>The Global Catalogue of Microorganisms (GCM) 10K type strain sequencing project: providing services to taxonomists for standard genome sequencing and annotation.</title>
        <authorList>
            <consortium name="The Broad Institute Genomics Platform"/>
            <consortium name="The Broad Institute Genome Sequencing Center for Infectious Disease"/>
            <person name="Wu L."/>
            <person name="Ma J."/>
        </authorList>
    </citation>
    <scope>NUCLEOTIDE SEQUENCE [LARGE SCALE GENOMIC DNA]</scope>
    <source>
        <strain evidence="3">KCTC 3950</strain>
    </source>
</reference>
<feature type="non-terminal residue" evidence="2">
    <location>
        <position position="1"/>
    </location>
</feature>